<sequence length="455" mass="50641">MPNLIEFDYSASNSFIDEKELNRLQPSVQTAHQQLHDPNGVWKGSTGWVHLPVAFHQRELVKIQTAARKIQSQSDAFLVIGIGGSYLGSRAAIEMLSHSFYNLLPADTRQTPQVFFAGQNISSVYLTHLLEILQDKEISLNVISKSGTTTEPAIAFRIFRDFLEKKYGKQGARERIYVTTDSSKGALRQLAEQEGYETFAIPDDVGGRYSVLTAVGLLPMAVAGIDVESVLAGAADAYHAYSTPLLEENDCYRYASIRNLLYQQGKTIEILVNYEPALHCFAEWWKQLYGESEGKDGKGIFPASADFSTDLHSMGQYIQDGRRNLFETVLFAEKSQTEMMIGHSEDNGDELNFLSGNNLQFINRKAFEGAVLAHSDGGVPNLVVRLPEISPYTFGNLVYFFEKACGISGRLLGVNPFNQPGVESYKKNMFALLGKPGYEDIKISLQKRLESSQPD</sequence>
<dbReference type="EC" id="5.3.1.9" evidence="8"/>
<dbReference type="InterPro" id="IPR046348">
    <property type="entry name" value="SIS_dom_sf"/>
</dbReference>
<dbReference type="InterPro" id="IPR035476">
    <property type="entry name" value="SIS_PGI_1"/>
</dbReference>
<dbReference type="GO" id="GO:0051156">
    <property type="term" value="P:glucose 6-phosphate metabolic process"/>
    <property type="evidence" value="ECO:0007669"/>
    <property type="project" value="TreeGrafter"/>
</dbReference>
<dbReference type="PROSITE" id="PS00765">
    <property type="entry name" value="P_GLUCOSE_ISOMERASE_1"/>
    <property type="match status" value="1"/>
</dbReference>
<dbReference type="PANTHER" id="PTHR11469">
    <property type="entry name" value="GLUCOSE-6-PHOSPHATE ISOMERASE"/>
    <property type="match status" value="1"/>
</dbReference>
<dbReference type="FunFam" id="3.40.50.10490:FF:000016">
    <property type="entry name" value="Glucose-6-phosphate isomerase"/>
    <property type="match status" value="1"/>
</dbReference>
<keyword evidence="11" id="KW-1185">Reference proteome</keyword>
<comment type="caution">
    <text evidence="8">Lacks conserved residue(s) required for the propagation of feature annotation.</text>
</comment>
<dbReference type="KEGG" id="eff:skT53_17820"/>
<dbReference type="SUPFAM" id="SSF53697">
    <property type="entry name" value="SIS domain"/>
    <property type="match status" value="1"/>
</dbReference>
<feature type="active site" description="Proton donor" evidence="8">
    <location>
        <position position="291"/>
    </location>
</feature>
<evidence type="ECO:0000256" key="8">
    <source>
        <dbReference type="HAMAP-Rule" id="MF_00473"/>
    </source>
</evidence>
<evidence type="ECO:0000313" key="10">
    <source>
        <dbReference type="EMBL" id="BCJ86797.1"/>
    </source>
</evidence>
<dbReference type="EMBL" id="AP023366">
    <property type="protein sequence ID" value="BCJ86797.1"/>
    <property type="molecule type" value="Genomic_DNA"/>
</dbReference>
<dbReference type="InterPro" id="IPR001672">
    <property type="entry name" value="G6P_Isomerase"/>
</dbReference>
<dbReference type="HAMAP" id="MF_00473">
    <property type="entry name" value="G6P_isomerase"/>
    <property type="match status" value="1"/>
</dbReference>
<dbReference type="AlphaFoldDB" id="A0A7I8D9X6"/>
<evidence type="ECO:0000256" key="9">
    <source>
        <dbReference type="RuleBase" id="RU000612"/>
    </source>
</evidence>
<keyword evidence="5 8" id="KW-0324">Glycolysis</keyword>
<dbReference type="PANTHER" id="PTHR11469:SF1">
    <property type="entry name" value="GLUCOSE-6-PHOSPHATE ISOMERASE"/>
    <property type="match status" value="1"/>
</dbReference>
<dbReference type="GO" id="GO:0006094">
    <property type="term" value="P:gluconeogenesis"/>
    <property type="evidence" value="ECO:0007669"/>
    <property type="project" value="UniProtKB-UniRule"/>
</dbReference>
<comment type="catalytic activity">
    <reaction evidence="7 8 9">
        <text>alpha-D-glucose 6-phosphate = beta-D-fructose 6-phosphate</text>
        <dbReference type="Rhea" id="RHEA:11816"/>
        <dbReference type="ChEBI" id="CHEBI:57634"/>
        <dbReference type="ChEBI" id="CHEBI:58225"/>
        <dbReference type="EC" id="5.3.1.9"/>
    </reaction>
</comment>
<dbReference type="GO" id="GO:0005829">
    <property type="term" value="C:cytosol"/>
    <property type="evidence" value="ECO:0007669"/>
    <property type="project" value="TreeGrafter"/>
</dbReference>
<dbReference type="GO" id="GO:0006096">
    <property type="term" value="P:glycolytic process"/>
    <property type="evidence" value="ECO:0007669"/>
    <property type="project" value="UniProtKB-UniRule"/>
</dbReference>
<dbReference type="InterPro" id="IPR035482">
    <property type="entry name" value="SIS_PGI_2"/>
</dbReference>
<evidence type="ECO:0000256" key="7">
    <source>
        <dbReference type="ARBA" id="ARBA00029321"/>
    </source>
</evidence>
<evidence type="ECO:0000256" key="2">
    <source>
        <dbReference type="ARBA" id="ARBA00006604"/>
    </source>
</evidence>
<dbReference type="UniPathway" id="UPA00109">
    <property type="reaction ID" value="UER00181"/>
</dbReference>
<dbReference type="FunFam" id="3.40.50.10490:FF:000015">
    <property type="entry name" value="Glucose-6-phosphate isomerase"/>
    <property type="match status" value="1"/>
</dbReference>
<dbReference type="GO" id="GO:0097367">
    <property type="term" value="F:carbohydrate derivative binding"/>
    <property type="evidence" value="ECO:0007669"/>
    <property type="project" value="InterPro"/>
</dbReference>
<dbReference type="CDD" id="cd05016">
    <property type="entry name" value="SIS_PGI_2"/>
    <property type="match status" value="1"/>
</dbReference>
<reference evidence="10 11" key="1">
    <citation type="submission" date="2020-08" db="EMBL/GenBank/DDBJ databases">
        <title>Complete Genome Sequence of Effusibacillus dendaii Strain skT53, Isolated from Farmland soil.</title>
        <authorList>
            <person name="Konishi T."/>
            <person name="Kawasaki H."/>
        </authorList>
    </citation>
    <scope>NUCLEOTIDE SEQUENCE [LARGE SCALE GENOMIC DNA]</scope>
    <source>
        <strain evidence="11">skT53</strain>
    </source>
</reference>
<dbReference type="Proteomes" id="UP000593802">
    <property type="component" value="Chromosome"/>
</dbReference>
<dbReference type="UniPathway" id="UPA00138"/>
<accession>A0A7I8D9X6</accession>
<evidence type="ECO:0000256" key="3">
    <source>
        <dbReference type="ARBA" id="ARBA00022432"/>
    </source>
</evidence>
<dbReference type="GO" id="GO:0048029">
    <property type="term" value="F:monosaccharide binding"/>
    <property type="evidence" value="ECO:0007669"/>
    <property type="project" value="TreeGrafter"/>
</dbReference>
<comment type="pathway">
    <text evidence="8">Carbohydrate biosynthesis; gluconeogenesis.</text>
</comment>
<evidence type="ECO:0000256" key="4">
    <source>
        <dbReference type="ARBA" id="ARBA00022490"/>
    </source>
</evidence>
<evidence type="ECO:0000256" key="1">
    <source>
        <dbReference type="ARBA" id="ARBA00004926"/>
    </source>
</evidence>
<dbReference type="CDD" id="cd05015">
    <property type="entry name" value="SIS_PGI_1"/>
    <property type="match status" value="1"/>
</dbReference>
<keyword evidence="6 8" id="KW-0413">Isomerase</keyword>
<comment type="function">
    <text evidence="8">Catalyzes the reversible isomerization of glucose-6-phosphate to fructose-6-phosphate.</text>
</comment>
<dbReference type="RefSeq" id="WP_200760758.1">
    <property type="nucleotide sequence ID" value="NZ_AP023366.1"/>
</dbReference>
<keyword evidence="3 8" id="KW-0312">Gluconeogenesis</keyword>
<evidence type="ECO:0000256" key="6">
    <source>
        <dbReference type="ARBA" id="ARBA00023235"/>
    </source>
</evidence>
<gene>
    <name evidence="10" type="primary">pgi_1</name>
    <name evidence="8" type="synonym">pgi</name>
    <name evidence="10" type="ORF">skT53_17820</name>
</gene>
<comment type="pathway">
    <text evidence="1 8 9">Carbohydrate degradation; glycolysis; D-glyceraldehyde 3-phosphate and glycerone phosphate from D-glucose: step 2/4.</text>
</comment>
<dbReference type="PROSITE" id="PS51463">
    <property type="entry name" value="P_GLUCOSE_ISOMERASE_3"/>
    <property type="match status" value="1"/>
</dbReference>
<feature type="active site" evidence="8">
    <location>
        <position position="426"/>
    </location>
</feature>
<dbReference type="Gene3D" id="3.40.50.10490">
    <property type="entry name" value="Glucose-6-phosphate isomerase like protein, domain 1"/>
    <property type="match status" value="2"/>
</dbReference>
<evidence type="ECO:0000313" key="11">
    <source>
        <dbReference type="Proteomes" id="UP000593802"/>
    </source>
</evidence>
<dbReference type="GO" id="GO:0004347">
    <property type="term" value="F:glucose-6-phosphate isomerase activity"/>
    <property type="evidence" value="ECO:0007669"/>
    <property type="project" value="UniProtKB-UniRule"/>
</dbReference>
<comment type="subcellular location">
    <subcellularLocation>
        <location evidence="8">Cytoplasm</location>
    </subcellularLocation>
</comment>
<dbReference type="Pfam" id="PF00342">
    <property type="entry name" value="PGI"/>
    <property type="match status" value="1"/>
</dbReference>
<comment type="similarity">
    <text evidence="2 8 9">Belongs to the GPI family.</text>
</comment>
<dbReference type="NCBIfam" id="NF010697">
    <property type="entry name" value="PRK14097.1"/>
    <property type="match status" value="1"/>
</dbReference>
<dbReference type="PROSITE" id="PS00174">
    <property type="entry name" value="P_GLUCOSE_ISOMERASE_2"/>
    <property type="match status" value="1"/>
</dbReference>
<keyword evidence="4 8" id="KW-0963">Cytoplasm</keyword>
<name>A0A7I8D9X6_9BACL</name>
<evidence type="ECO:0000256" key="5">
    <source>
        <dbReference type="ARBA" id="ARBA00023152"/>
    </source>
</evidence>
<protein>
    <recommendedName>
        <fullName evidence="8">Glucose-6-phosphate isomerase</fullName>
        <shortName evidence="8">GPI</shortName>
        <ecNumber evidence="8">5.3.1.9</ecNumber>
    </recommendedName>
    <alternativeName>
        <fullName evidence="8">Phosphoglucose isomerase</fullName>
        <shortName evidence="8">PGI</shortName>
    </alternativeName>
    <alternativeName>
        <fullName evidence="8">Phosphohexose isomerase</fullName>
        <shortName evidence="8">PHI</shortName>
    </alternativeName>
</protein>
<dbReference type="PRINTS" id="PR00662">
    <property type="entry name" value="G6PISOMERASE"/>
</dbReference>
<organism evidence="10 11">
    <name type="scientific">Effusibacillus dendaii</name>
    <dbReference type="NCBI Taxonomy" id="2743772"/>
    <lineage>
        <taxon>Bacteria</taxon>
        <taxon>Bacillati</taxon>
        <taxon>Bacillota</taxon>
        <taxon>Bacilli</taxon>
        <taxon>Bacillales</taxon>
        <taxon>Alicyclobacillaceae</taxon>
        <taxon>Effusibacillus</taxon>
    </lineage>
</organism>
<proteinExistence type="inferred from homology"/>
<dbReference type="InterPro" id="IPR018189">
    <property type="entry name" value="Phosphoglucose_isomerase_CS"/>
</dbReference>